<dbReference type="RefSeq" id="WP_132251873.1">
    <property type="nucleotide sequence ID" value="NZ_SMAL01000004.1"/>
</dbReference>
<dbReference type="Proteomes" id="UP000294902">
    <property type="component" value="Unassembled WGS sequence"/>
</dbReference>
<dbReference type="PROSITE" id="PS51272">
    <property type="entry name" value="SLH"/>
    <property type="match status" value="3"/>
</dbReference>
<reference evidence="4 5" key="1">
    <citation type="submission" date="2019-03" db="EMBL/GenBank/DDBJ databases">
        <title>Genomic Encyclopedia of Type Strains, Phase IV (KMG-IV): sequencing the most valuable type-strain genomes for metagenomic binning, comparative biology and taxonomic classification.</title>
        <authorList>
            <person name="Goeker M."/>
        </authorList>
    </citation>
    <scope>NUCLEOTIDE SEQUENCE [LARGE SCALE GENOMIC DNA]</scope>
    <source>
        <strain evidence="4 5">DSM 24629</strain>
    </source>
</reference>
<dbReference type="AlphaFoldDB" id="A0A4R3MLS1"/>
<dbReference type="Pfam" id="PF00395">
    <property type="entry name" value="SLH"/>
    <property type="match status" value="3"/>
</dbReference>
<dbReference type="SUPFAM" id="SSF51445">
    <property type="entry name" value="(Trans)glycosidases"/>
    <property type="match status" value="1"/>
</dbReference>
<evidence type="ECO:0000256" key="2">
    <source>
        <dbReference type="SAM" id="SignalP"/>
    </source>
</evidence>
<feature type="domain" description="SLH" evidence="3">
    <location>
        <begin position="22"/>
        <end position="82"/>
    </location>
</feature>
<feature type="chain" id="PRO_5039269664" evidence="2">
    <location>
        <begin position="21"/>
        <end position="568"/>
    </location>
</feature>
<dbReference type="Pfam" id="PF00704">
    <property type="entry name" value="Glyco_hydro_18"/>
    <property type="match status" value="1"/>
</dbReference>
<keyword evidence="1" id="KW-0677">Repeat</keyword>
<feature type="domain" description="SLH" evidence="3">
    <location>
        <begin position="147"/>
        <end position="208"/>
    </location>
</feature>
<evidence type="ECO:0000313" key="5">
    <source>
        <dbReference type="Proteomes" id="UP000294902"/>
    </source>
</evidence>
<dbReference type="SMART" id="SM00636">
    <property type="entry name" value="Glyco_18"/>
    <property type="match status" value="1"/>
</dbReference>
<comment type="caution">
    <text evidence="4">The sequence shown here is derived from an EMBL/GenBank/DDBJ whole genome shotgun (WGS) entry which is preliminary data.</text>
</comment>
<dbReference type="Gene3D" id="3.10.50.10">
    <property type="match status" value="1"/>
</dbReference>
<feature type="domain" description="SLH" evidence="3">
    <location>
        <begin position="84"/>
        <end position="146"/>
    </location>
</feature>
<dbReference type="InterPro" id="IPR029070">
    <property type="entry name" value="Chitinase_insertion_sf"/>
</dbReference>
<dbReference type="InterPro" id="IPR001119">
    <property type="entry name" value="SLH_dom"/>
</dbReference>
<name>A0A4R3MLS1_9FIRM</name>
<dbReference type="Gene3D" id="3.20.20.80">
    <property type="entry name" value="Glycosidases"/>
    <property type="match status" value="1"/>
</dbReference>
<organism evidence="4 5">
    <name type="scientific">Natranaerovirga pectinivora</name>
    <dbReference type="NCBI Taxonomy" id="682400"/>
    <lineage>
        <taxon>Bacteria</taxon>
        <taxon>Bacillati</taxon>
        <taxon>Bacillota</taxon>
        <taxon>Clostridia</taxon>
        <taxon>Lachnospirales</taxon>
        <taxon>Natranaerovirgaceae</taxon>
        <taxon>Natranaerovirga</taxon>
    </lineage>
</organism>
<dbReference type="InterPro" id="IPR017853">
    <property type="entry name" value="GH"/>
</dbReference>
<dbReference type="GO" id="GO:0008061">
    <property type="term" value="F:chitin binding"/>
    <property type="evidence" value="ECO:0007669"/>
    <property type="project" value="InterPro"/>
</dbReference>
<proteinExistence type="predicted"/>
<dbReference type="GO" id="GO:0005975">
    <property type="term" value="P:carbohydrate metabolic process"/>
    <property type="evidence" value="ECO:0007669"/>
    <property type="project" value="InterPro"/>
</dbReference>
<accession>A0A4R3MLS1</accession>
<evidence type="ECO:0000256" key="1">
    <source>
        <dbReference type="ARBA" id="ARBA00022737"/>
    </source>
</evidence>
<evidence type="ECO:0000259" key="3">
    <source>
        <dbReference type="PROSITE" id="PS51272"/>
    </source>
</evidence>
<protein>
    <submittedName>
        <fullName evidence="4">S-layer family protein</fullName>
    </submittedName>
</protein>
<keyword evidence="2" id="KW-0732">Signal</keyword>
<dbReference type="PANTHER" id="PTHR46066:SF2">
    <property type="entry name" value="CHITINASE DOMAIN-CONTAINING PROTEIN 1"/>
    <property type="match status" value="1"/>
</dbReference>
<dbReference type="OrthoDB" id="9769314at2"/>
<keyword evidence="5" id="KW-1185">Reference proteome</keyword>
<dbReference type="InterPro" id="IPR001223">
    <property type="entry name" value="Glyco_hydro18_cat"/>
</dbReference>
<gene>
    <name evidence="4" type="ORF">EDC18_104136</name>
</gene>
<sequence length="568" mass="65802">MKKVCMVVLCIFFAFNFSYGNEKNRFDDVPTGHWAEDHIHDLRILNITNGIGNNQFGVGNTISRRDFITFLVRLLNYDLIIPTVGSFKDNENKNDFYYKYIETAVKYGIIVRDTEHFRPNEPITREEMAIMIVRALGYNDLGSKLIYLPNSFEDVSGNIGYINMAKDFGIINGVGKNQFKPYDTATREQAATMMMRMYHLQNNKINELHGFYAISSANQMAFIKDLDSVGFGWSRLEVNTNNNVVLNTSRRNNNEFGIPSGFTVPLDLAYERNVSTHLMVFVREESILVNGQSMPLVDYIVSNKNVRSTVIGQIVKELNSINGNDQYEFDGVVIDFEKMKGEYLAGEFNHFLSELKEILSQYNKKLYVAVHPKRRTGQPYFDGYDYKTIGEIADRVILMAHDYNAKQLSERDMALGYTLTPLTPIEEIYYALMAITNEETGISDRSKIMLQISFDSVQWKLQEGKVINKYPYSPTYESIKNRLIKDVSISYSSINQNPFVNFYDDRDNSYNVLWYEDSRSVKAKIELARLFGVQGLSLWRLGNIPNFEEEYEKEIYLDVWNRIIEYRH</sequence>
<dbReference type="InterPro" id="IPR011583">
    <property type="entry name" value="Chitinase_II/V-like_cat"/>
</dbReference>
<evidence type="ECO:0000313" key="4">
    <source>
        <dbReference type="EMBL" id="TCT14986.1"/>
    </source>
</evidence>
<dbReference type="PANTHER" id="PTHR46066">
    <property type="entry name" value="CHITINASE DOMAIN-CONTAINING PROTEIN 1 FAMILY MEMBER"/>
    <property type="match status" value="1"/>
</dbReference>
<feature type="signal peptide" evidence="2">
    <location>
        <begin position="1"/>
        <end position="20"/>
    </location>
</feature>
<dbReference type="EMBL" id="SMAL01000004">
    <property type="protein sequence ID" value="TCT14986.1"/>
    <property type="molecule type" value="Genomic_DNA"/>
</dbReference>